<dbReference type="AlphaFoldDB" id="A0A8T2JP66"/>
<reference evidence="1" key="1">
    <citation type="thesis" date="2020" institute="ProQuest LLC" country="789 East Eisenhower Parkway, Ann Arbor, MI, USA">
        <title>Comparative Genomics and Chromosome Evolution.</title>
        <authorList>
            <person name="Mudd A.B."/>
        </authorList>
    </citation>
    <scope>NUCLEOTIDE SEQUENCE</scope>
    <source>
        <strain evidence="1">Female2</strain>
        <tissue evidence="1">Blood</tissue>
    </source>
</reference>
<organism evidence="1 2">
    <name type="scientific">Hymenochirus boettgeri</name>
    <name type="common">Congo dwarf clawed frog</name>
    <dbReference type="NCBI Taxonomy" id="247094"/>
    <lineage>
        <taxon>Eukaryota</taxon>
        <taxon>Metazoa</taxon>
        <taxon>Chordata</taxon>
        <taxon>Craniata</taxon>
        <taxon>Vertebrata</taxon>
        <taxon>Euteleostomi</taxon>
        <taxon>Amphibia</taxon>
        <taxon>Batrachia</taxon>
        <taxon>Anura</taxon>
        <taxon>Pipoidea</taxon>
        <taxon>Pipidae</taxon>
        <taxon>Pipinae</taxon>
        <taxon>Hymenochirus</taxon>
    </lineage>
</organism>
<comment type="caution">
    <text evidence="1">The sequence shown here is derived from an EMBL/GenBank/DDBJ whole genome shotgun (WGS) entry which is preliminary data.</text>
</comment>
<sequence>MRLDCVLNVLTWPSPKWEGKKLILLLSQIELYLFRKSGGTLSICLLYRNNLYGIFMSCFNSYSGIQMSVRILWLQTEELKIQDVKSLILS</sequence>
<evidence type="ECO:0000313" key="2">
    <source>
        <dbReference type="Proteomes" id="UP000812440"/>
    </source>
</evidence>
<keyword evidence="2" id="KW-1185">Reference proteome</keyword>
<accession>A0A8T2JP66</accession>
<proteinExistence type="predicted"/>
<protein>
    <submittedName>
        <fullName evidence="1">Uncharacterized protein</fullName>
    </submittedName>
</protein>
<gene>
    <name evidence="1" type="ORF">GDO86_009441</name>
</gene>
<dbReference type="Proteomes" id="UP000812440">
    <property type="component" value="Chromosome 5"/>
</dbReference>
<evidence type="ECO:0000313" key="1">
    <source>
        <dbReference type="EMBL" id="KAG8444256.1"/>
    </source>
</evidence>
<name>A0A8T2JP66_9PIPI</name>
<dbReference type="EMBL" id="JAACNH010000004">
    <property type="protein sequence ID" value="KAG8444256.1"/>
    <property type="molecule type" value="Genomic_DNA"/>
</dbReference>